<gene>
    <name evidence="2" type="ORF">C7H61_02885</name>
</gene>
<accession>A0A2T1NKP5</accession>
<feature type="domain" description="HTH araC/xylS-type" evidence="1">
    <location>
        <begin position="160"/>
        <end position="257"/>
    </location>
</feature>
<sequence>MKFERIYCHRPNKLIGSFIEVQIEENDFPYVVDLLPTAQSHIIYFFSDVKHEIKINNKSFFNKGLVISGQSYRSYQFIPKKPVRVFVANFSATTLHKVLGKQMSSITDSHIPLSEFCNEFYEQINPLFNPDKTAKEIALDFESLMYDLPKIDNKNVNYVDIAVDLIHQKKGRITVDELLEFLTISQKNLEIQFKKIVGLTPLKYIKLYRFWHLMKAYESNKIDFNQALEFYNYYDLSHFNRDFKLFMKIKPSEYVKRDNFLIRKYLTI</sequence>
<evidence type="ECO:0000313" key="3">
    <source>
        <dbReference type="Proteomes" id="UP000238430"/>
    </source>
</evidence>
<organism evidence="2 3">
    <name type="scientific">Mesoflavibacter zeaxanthinifaciens subsp. sabulilitoris</name>
    <dbReference type="NCBI Taxonomy" id="1520893"/>
    <lineage>
        <taxon>Bacteria</taxon>
        <taxon>Pseudomonadati</taxon>
        <taxon>Bacteroidota</taxon>
        <taxon>Flavobacteriia</taxon>
        <taxon>Flavobacteriales</taxon>
        <taxon>Flavobacteriaceae</taxon>
        <taxon>Mesoflavibacter</taxon>
    </lineage>
</organism>
<keyword evidence="3" id="KW-1185">Reference proteome</keyword>
<dbReference type="PROSITE" id="PS01124">
    <property type="entry name" value="HTH_ARAC_FAMILY_2"/>
    <property type="match status" value="1"/>
</dbReference>
<dbReference type="GO" id="GO:0003700">
    <property type="term" value="F:DNA-binding transcription factor activity"/>
    <property type="evidence" value="ECO:0007669"/>
    <property type="project" value="InterPro"/>
</dbReference>
<dbReference type="AlphaFoldDB" id="A0A2T1NKP5"/>
<proteinExistence type="predicted"/>
<dbReference type="Proteomes" id="UP000238430">
    <property type="component" value="Unassembled WGS sequence"/>
</dbReference>
<comment type="caution">
    <text evidence="2">The sequence shown here is derived from an EMBL/GenBank/DDBJ whole genome shotgun (WGS) entry which is preliminary data.</text>
</comment>
<dbReference type="SMART" id="SM00342">
    <property type="entry name" value="HTH_ARAC"/>
    <property type="match status" value="1"/>
</dbReference>
<dbReference type="OrthoDB" id="511992at2"/>
<evidence type="ECO:0000259" key="1">
    <source>
        <dbReference type="PROSITE" id="PS01124"/>
    </source>
</evidence>
<dbReference type="RefSeq" id="WP_106676942.1">
    <property type="nucleotide sequence ID" value="NZ_JACHWV010000001.1"/>
</dbReference>
<dbReference type="Pfam" id="PF12833">
    <property type="entry name" value="HTH_18"/>
    <property type="match status" value="1"/>
</dbReference>
<dbReference type="Gene3D" id="1.10.10.60">
    <property type="entry name" value="Homeodomain-like"/>
    <property type="match status" value="1"/>
</dbReference>
<dbReference type="InterPro" id="IPR018060">
    <property type="entry name" value="HTH_AraC"/>
</dbReference>
<evidence type="ECO:0000313" key="2">
    <source>
        <dbReference type="EMBL" id="PSG93474.1"/>
    </source>
</evidence>
<protein>
    <recommendedName>
        <fullName evidence="1">HTH araC/xylS-type domain-containing protein</fullName>
    </recommendedName>
</protein>
<dbReference type="EMBL" id="PXOT01000015">
    <property type="protein sequence ID" value="PSG93474.1"/>
    <property type="molecule type" value="Genomic_DNA"/>
</dbReference>
<dbReference type="GO" id="GO:0043565">
    <property type="term" value="F:sequence-specific DNA binding"/>
    <property type="evidence" value="ECO:0007669"/>
    <property type="project" value="InterPro"/>
</dbReference>
<reference evidence="2 3" key="1">
    <citation type="submission" date="2018-03" db="EMBL/GenBank/DDBJ databases">
        <title>Mesoflavibacter sp. HG37 and Mesoflavibacter sp. HG96 sp.nov., two marine bacteria isolated from seawater of Western Pacific Ocean.</title>
        <authorList>
            <person name="Cheng H."/>
            <person name="Wu Y.-H."/>
            <person name="Guo L.-L."/>
            <person name="Xu X.-W."/>
        </authorList>
    </citation>
    <scope>NUCLEOTIDE SEQUENCE [LARGE SCALE GENOMIC DNA]</scope>
    <source>
        <strain evidence="2 3">KCTC 42117</strain>
    </source>
</reference>
<name>A0A2T1NKP5_9FLAO</name>